<dbReference type="EMBL" id="LXPE01000008">
    <property type="protein sequence ID" value="OBA27442.1"/>
    <property type="molecule type" value="Genomic_DNA"/>
</dbReference>
<sequence length="228" mass="26199">MSRLSVHDNGKNDIWSKLKSSTNTLQSQINNLSIHHGEHDHSSNGSTSQSIKSKFNIGSSDSSKYKKSKYFVEKDGDSIESTVVHKSLIKYYKNLKKEYPEKFEGYPSWLGYEDKEEQEEEERMEKEKQKRLAEEKLAEENRVAAQTNKDRIYVPSSKPSNDQLRSGYKPLSSRPIHSTSFNSHSSYSGNTSNDSDKIIRSSSNHQEQQQTKPSLKASSSMRDRLKRR</sequence>
<reference evidence="4" key="1">
    <citation type="journal article" date="2016" name="Proc. Natl. Acad. Sci. U.S.A.">
        <title>Comparative genomics of biotechnologically important yeasts.</title>
        <authorList>
            <person name="Riley R."/>
            <person name="Haridas S."/>
            <person name="Wolfe K.H."/>
            <person name="Lopes M.R."/>
            <person name="Hittinger C.T."/>
            <person name="Goeker M."/>
            <person name="Salamov A.A."/>
            <person name="Wisecaver J.H."/>
            <person name="Long T.M."/>
            <person name="Calvey C.H."/>
            <person name="Aerts A.L."/>
            <person name="Barry K.W."/>
            <person name="Choi C."/>
            <person name="Clum A."/>
            <person name="Coughlan A.Y."/>
            <person name="Deshpande S."/>
            <person name="Douglass A.P."/>
            <person name="Hanson S.J."/>
            <person name="Klenk H.-P."/>
            <person name="LaButti K.M."/>
            <person name="Lapidus A."/>
            <person name="Lindquist E.A."/>
            <person name="Lipzen A.M."/>
            <person name="Meier-Kolthoff J.P."/>
            <person name="Ohm R.A."/>
            <person name="Otillar R.P."/>
            <person name="Pangilinan J.L."/>
            <person name="Peng Y."/>
            <person name="Rokas A."/>
            <person name="Rosa C.A."/>
            <person name="Scheuner C."/>
            <person name="Sibirny A.A."/>
            <person name="Slot J.C."/>
            <person name="Stielow J.B."/>
            <person name="Sun H."/>
            <person name="Kurtzman C.P."/>
            <person name="Blackwell M."/>
            <person name="Grigoriev I.V."/>
            <person name="Jeffries T.W."/>
        </authorList>
    </citation>
    <scope>NUCLEOTIDE SEQUENCE [LARGE SCALE GENOMIC DNA]</scope>
    <source>
        <strain evidence="4">NRRL Y-1626</strain>
    </source>
</reference>
<feature type="region of interest" description="Disordered" evidence="1">
    <location>
        <begin position="120"/>
        <end position="228"/>
    </location>
</feature>
<dbReference type="InterPro" id="IPR028095">
    <property type="entry name" value="Mso1_N_dom"/>
</dbReference>
<gene>
    <name evidence="3" type="ORF">HANVADRAFT_52195</name>
</gene>
<feature type="region of interest" description="Disordered" evidence="1">
    <location>
        <begin position="35"/>
        <end position="62"/>
    </location>
</feature>
<dbReference type="OrthoDB" id="3973185at2759"/>
<organism evidence="3 4">
    <name type="scientific">Hanseniaspora valbyensis NRRL Y-1626</name>
    <dbReference type="NCBI Taxonomy" id="766949"/>
    <lineage>
        <taxon>Eukaryota</taxon>
        <taxon>Fungi</taxon>
        <taxon>Dikarya</taxon>
        <taxon>Ascomycota</taxon>
        <taxon>Saccharomycotina</taxon>
        <taxon>Saccharomycetes</taxon>
        <taxon>Saccharomycodales</taxon>
        <taxon>Saccharomycodaceae</taxon>
        <taxon>Hanseniaspora</taxon>
    </lineage>
</organism>
<feature type="domain" description="Mso1 N-terminal" evidence="2">
    <location>
        <begin position="73"/>
        <end position="110"/>
    </location>
</feature>
<feature type="compositionally biased region" description="Low complexity" evidence="1">
    <location>
        <begin position="177"/>
        <end position="193"/>
    </location>
</feature>
<protein>
    <recommendedName>
        <fullName evidence="2">Mso1 N-terminal domain-containing protein</fullName>
    </recommendedName>
</protein>
<evidence type="ECO:0000259" key="2">
    <source>
        <dbReference type="Pfam" id="PF14475"/>
    </source>
</evidence>
<keyword evidence="4" id="KW-1185">Reference proteome</keyword>
<feature type="compositionally biased region" description="Polar residues" evidence="1">
    <location>
        <begin position="200"/>
        <end position="220"/>
    </location>
</feature>
<proteinExistence type="predicted"/>
<feature type="compositionally biased region" description="Basic and acidic residues" evidence="1">
    <location>
        <begin position="123"/>
        <end position="152"/>
    </location>
</feature>
<comment type="caution">
    <text evidence="3">The sequence shown here is derived from an EMBL/GenBank/DDBJ whole genome shotgun (WGS) entry which is preliminary data.</text>
</comment>
<feature type="compositionally biased region" description="Polar residues" evidence="1">
    <location>
        <begin position="43"/>
        <end position="58"/>
    </location>
</feature>
<evidence type="ECO:0000256" key="1">
    <source>
        <dbReference type="SAM" id="MobiDB-lite"/>
    </source>
</evidence>
<dbReference type="AlphaFoldDB" id="A0A1B7TFC1"/>
<accession>A0A1B7TFC1</accession>
<evidence type="ECO:0000313" key="3">
    <source>
        <dbReference type="EMBL" id="OBA27442.1"/>
    </source>
</evidence>
<name>A0A1B7TFC1_9ASCO</name>
<dbReference type="Pfam" id="PF14475">
    <property type="entry name" value="Mso1_Sec1_bdg"/>
    <property type="match status" value="1"/>
</dbReference>
<dbReference type="Proteomes" id="UP000092321">
    <property type="component" value="Unassembled WGS sequence"/>
</dbReference>
<evidence type="ECO:0000313" key="4">
    <source>
        <dbReference type="Proteomes" id="UP000092321"/>
    </source>
</evidence>